<dbReference type="OrthoDB" id="37878at10239"/>
<reference evidence="1 2" key="1">
    <citation type="journal article" date="2015" name="Genome Announc.">
        <title>Complete Genome of Bacillus megaterium Podophage Pookie.</title>
        <authorList>
            <person name="Ladzekpo T.N."/>
            <person name="DeCrescenzo A.J."/>
            <person name="Hernandez A.C."/>
            <person name="Kuty Everett G.F."/>
        </authorList>
    </citation>
    <scope>NUCLEOTIDE SEQUENCE [LARGE SCALE GENOMIC DNA]</scope>
</reference>
<gene>
    <name evidence="1" type="ORF">CPT_Pookie37</name>
</gene>
<organism evidence="1 2">
    <name type="scientific">Bacillus phage Pookie</name>
    <dbReference type="NCBI Taxonomy" id="1540093"/>
    <lineage>
        <taxon>Viruses</taxon>
        <taxon>Duplodnaviria</taxon>
        <taxon>Heunggongvirae</taxon>
        <taxon>Uroviricota</taxon>
        <taxon>Caudoviricetes</taxon>
        <taxon>Pagevirus</taxon>
        <taxon>Pagevirus pookie</taxon>
    </lineage>
</organism>
<protein>
    <submittedName>
        <fullName evidence="1">Uncharacterized protein</fullName>
    </submittedName>
</protein>
<dbReference type="InterPro" id="IPR010985">
    <property type="entry name" value="Ribbon_hlx_hlx"/>
</dbReference>
<dbReference type="RefSeq" id="YP_009152836.1">
    <property type="nucleotide sequence ID" value="NC_027394.1"/>
</dbReference>
<proteinExistence type="predicted"/>
<dbReference type="Proteomes" id="UP000030209">
    <property type="component" value="Segment"/>
</dbReference>
<dbReference type="Gene3D" id="1.10.1220.10">
    <property type="entry name" value="Met repressor-like"/>
    <property type="match status" value="1"/>
</dbReference>
<accession>A0A0A0RNW4</accession>
<dbReference type="InterPro" id="IPR013321">
    <property type="entry name" value="Arc_rbn_hlx_hlx"/>
</dbReference>
<evidence type="ECO:0000313" key="2">
    <source>
        <dbReference type="Proteomes" id="UP000030209"/>
    </source>
</evidence>
<dbReference type="GO" id="GO:0006355">
    <property type="term" value="P:regulation of DNA-templated transcription"/>
    <property type="evidence" value="ECO:0007669"/>
    <property type="project" value="InterPro"/>
</dbReference>
<name>A0A0A0RNW4_9CAUD</name>
<dbReference type="GeneID" id="24608793"/>
<dbReference type="KEGG" id="vg:24608793"/>
<dbReference type="EMBL" id="KM236248">
    <property type="protein sequence ID" value="AIW03722.1"/>
    <property type="molecule type" value="Genomic_DNA"/>
</dbReference>
<keyword evidence="2" id="KW-1185">Reference proteome</keyword>
<evidence type="ECO:0000313" key="1">
    <source>
        <dbReference type="EMBL" id="AIW03722.1"/>
    </source>
</evidence>
<dbReference type="SUPFAM" id="SSF47598">
    <property type="entry name" value="Ribbon-helix-helix"/>
    <property type="match status" value="1"/>
</dbReference>
<sequence>MADKQKLFNIRLEAAMHKQLRYISFEKEISMHQFIIEAIQEKLAKEGKK</sequence>